<reference evidence="4 5" key="1">
    <citation type="submission" date="2024-11" db="EMBL/GenBank/DDBJ databases">
        <title>Adaptive evolution of stress response genes in parasites aligns with host niche diversity.</title>
        <authorList>
            <person name="Hahn C."/>
            <person name="Resl P."/>
        </authorList>
    </citation>
    <scope>NUCLEOTIDE SEQUENCE [LARGE SCALE GENOMIC DNA]</scope>
    <source>
        <strain evidence="4">EGGRZ-B1_66</strain>
        <tissue evidence="4">Body</tissue>
    </source>
</reference>
<dbReference type="Gene3D" id="2.130.10.10">
    <property type="entry name" value="YVTN repeat-like/Quinoprotein amine dehydrogenase"/>
    <property type="match status" value="2"/>
</dbReference>
<dbReference type="EMBL" id="JBJKFK010007929">
    <property type="protein sequence ID" value="KAL3307226.1"/>
    <property type="molecule type" value="Genomic_DNA"/>
</dbReference>
<dbReference type="PANTHER" id="PTHR44019:SF8">
    <property type="entry name" value="POC1 CENTRIOLAR PROTEIN HOMOLOG"/>
    <property type="match status" value="1"/>
</dbReference>
<dbReference type="AlphaFoldDB" id="A0ABD2PLE7"/>
<evidence type="ECO:0000256" key="1">
    <source>
        <dbReference type="ARBA" id="ARBA00022574"/>
    </source>
</evidence>
<feature type="repeat" description="WD" evidence="3">
    <location>
        <begin position="31"/>
        <end position="62"/>
    </location>
</feature>
<protein>
    <submittedName>
        <fullName evidence="4">Uncharacterized protein</fullName>
    </submittedName>
</protein>
<evidence type="ECO:0000256" key="2">
    <source>
        <dbReference type="ARBA" id="ARBA00022737"/>
    </source>
</evidence>
<feature type="repeat" description="WD" evidence="3">
    <location>
        <begin position="104"/>
        <end position="135"/>
    </location>
</feature>
<organism evidence="4 5">
    <name type="scientific">Cichlidogyrus casuarinus</name>
    <dbReference type="NCBI Taxonomy" id="1844966"/>
    <lineage>
        <taxon>Eukaryota</taxon>
        <taxon>Metazoa</taxon>
        <taxon>Spiralia</taxon>
        <taxon>Lophotrochozoa</taxon>
        <taxon>Platyhelminthes</taxon>
        <taxon>Monogenea</taxon>
        <taxon>Monopisthocotylea</taxon>
        <taxon>Dactylogyridea</taxon>
        <taxon>Ancyrocephalidae</taxon>
        <taxon>Cichlidogyrus</taxon>
    </lineage>
</organism>
<dbReference type="Pfam" id="PF00400">
    <property type="entry name" value="WD40"/>
    <property type="match status" value="3"/>
</dbReference>
<name>A0ABD2PLE7_9PLAT</name>
<evidence type="ECO:0000256" key="3">
    <source>
        <dbReference type="PROSITE-ProRule" id="PRU00221"/>
    </source>
</evidence>
<keyword evidence="5" id="KW-1185">Reference proteome</keyword>
<dbReference type="InterPro" id="IPR050505">
    <property type="entry name" value="WDR55/POC1"/>
</dbReference>
<dbReference type="PROSITE" id="PS50082">
    <property type="entry name" value="WD_REPEATS_2"/>
    <property type="match status" value="2"/>
</dbReference>
<dbReference type="InterPro" id="IPR001680">
    <property type="entry name" value="WD40_rpt"/>
</dbReference>
<keyword evidence="1 3" id="KW-0853">WD repeat</keyword>
<dbReference type="Proteomes" id="UP001626550">
    <property type="component" value="Unassembled WGS sequence"/>
</dbReference>
<sequence>MDQRLLIGQPMTRVLRLESCKLLACHLQGIVAMQESDGKLVTGSLDNTVRLWDSFTGRAIGKFVGHRGGVRSLCMKNNLLVTGGWDGSIFLFKCDRENEFLRRFMGHVEEITGLALLDNMQQLISASMEGTINKWALYDGVHPRCSKRFRHGIIILQAHVLADDPLLIVALTNNEILILNQSNLNELRKFKYPAEPLTAMKAIGLMLVAGGAAGTVAFVHMESCQLLARCNLKNSQSRSKCTQLSVSVGQHSPDAVLSIEYSATGHIFFSSANGLIHEWHLATLTSVRTLSGPEFAARVLCIEERRGQDRIRLFTAHMDGSLRIWILTGQSPTKSTVL</sequence>
<dbReference type="PANTHER" id="PTHR44019">
    <property type="entry name" value="WD REPEAT-CONTAINING PROTEIN 55"/>
    <property type="match status" value="1"/>
</dbReference>
<gene>
    <name evidence="4" type="ORF">Ciccas_014267</name>
</gene>
<accession>A0ABD2PLE7</accession>
<comment type="caution">
    <text evidence="4">The sequence shown here is derived from an EMBL/GenBank/DDBJ whole genome shotgun (WGS) entry which is preliminary data.</text>
</comment>
<evidence type="ECO:0000313" key="4">
    <source>
        <dbReference type="EMBL" id="KAL3307226.1"/>
    </source>
</evidence>
<proteinExistence type="predicted"/>
<dbReference type="InterPro" id="IPR036322">
    <property type="entry name" value="WD40_repeat_dom_sf"/>
</dbReference>
<dbReference type="SUPFAM" id="SSF50978">
    <property type="entry name" value="WD40 repeat-like"/>
    <property type="match status" value="1"/>
</dbReference>
<dbReference type="SMART" id="SM00320">
    <property type="entry name" value="WD40"/>
    <property type="match status" value="6"/>
</dbReference>
<evidence type="ECO:0000313" key="5">
    <source>
        <dbReference type="Proteomes" id="UP001626550"/>
    </source>
</evidence>
<dbReference type="InterPro" id="IPR015943">
    <property type="entry name" value="WD40/YVTN_repeat-like_dom_sf"/>
</dbReference>
<keyword evidence="2" id="KW-0677">Repeat</keyword>